<keyword evidence="1" id="KW-0732">Signal</keyword>
<reference evidence="2 3" key="1">
    <citation type="submission" date="2022-01" db="EMBL/GenBank/DDBJ databases">
        <title>Paraglaciecola sp. G1-23.</title>
        <authorList>
            <person name="Jin M.S."/>
            <person name="Han D.M."/>
            <person name="Kim H.M."/>
            <person name="Jeon C.O."/>
        </authorList>
    </citation>
    <scope>NUCLEOTIDE SEQUENCE [LARGE SCALE GENOMIC DNA]</scope>
    <source>
        <strain evidence="2 3">G1-23</strain>
    </source>
</reference>
<dbReference type="PROSITE" id="PS51257">
    <property type="entry name" value="PROKAR_LIPOPROTEIN"/>
    <property type="match status" value="1"/>
</dbReference>
<evidence type="ECO:0000256" key="1">
    <source>
        <dbReference type="SAM" id="SignalP"/>
    </source>
</evidence>
<dbReference type="EMBL" id="JAKGAS010000001">
    <property type="protein sequence ID" value="MCF2946959.1"/>
    <property type="molecule type" value="Genomic_DNA"/>
</dbReference>
<dbReference type="Pfam" id="PF16153">
    <property type="entry name" value="DUF4861"/>
    <property type="match status" value="1"/>
</dbReference>
<name>A0ABS9D572_9ALTE</name>
<comment type="caution">
    <text evidence="2">The sequence shown here is derived from an EMBL/GenBank/DDBJ whole genome shotgun (WGS) entry which is preliminary data.</text>
</comment>
<proteinExistence type="predicted"/>
<keyword evidence="3" id="KW-1185">Reference proteome</keyword>
<organism evidence="2 3">
    <name type="scientific">Paraglaciecola algarum</name>
    <dbReference type="NCBI Taxonomy" id="3050085"/>
    <lineage>
        <taxon>Bacteria</taxon>
        <taxon>Pseudomonadati</taxon>
        <taxon>Pseudomonadota</taxon>
        <taxon>Gammaproteobacteria</taxon>
        <taxon>Alteromonadales</taxon>
        <taxon>Alteromonadaceae</taxon>
        <taxon>Paraglaciecola</taxon>
    </lineage>
</organism>
<feature type="chain" id="PRO_5047489092" evidence="1">
    <location>
        <begin position="17"/>
        <end position="304"/>
    </location>
</feature>
<dbReference type="InterPro" id="IPR032342">
    <property type="entry name" value="DUF4861"/>
</dbReference>
<sequence length="304" mass="33520">MRIHFTPLLLALTASAALLGCATNHSGSSAETSETASTGLPKVMAYGRFVPERRDDFAWENDKVAFRVYGPAAPLKGHSSGVDAWLKKVDYSIIDKWYQAHVDGISYHEDHGEGYDPYHTGISRGVGGTAIWLDGKPYTAHSYKSYKVLESGGNNFAVELEYEWYTPLGIVKEMKTISLPLGTHLFQVDSVFTLDGKPSVLPIAIGVATHDEKAQVFFNKETGRISAWEVIDDLGIGTGALLAPELVESIKHIPTNVKDESHIWMFTKTDEQGKLSYKSGFAWQGAGEITTNQAWQTYLDNQTK</sequence>
<accession>A0ABS9D572</accession>
<evidence type="ECO:0000313" key="2">
    <source>
        <dbReference type="EMBL" id="MCF2946959.1"/>
    </source>
</evidence>
<evidence type="ECO:0000313" key="3">
    <source>
        <dbReference type="Proteomes" id="UP001521137"/>
    </source>
</evidence>
<dbReference type="Proteomes" id="UP001521137">
    <property type="component" value="Unassembled WGS sequence"/>
</dbReference>
<dbReference type="RefSeq" id="WP_235310476.1">
    <property type="nucleotide sequence ID" value="NZ_JAKGAS010000001.1"/>
</dbReference>
<gene>
    <name evidence="2" type="ORF">L0668_02495</name>
</gene>
<protein>
    <submittedName>
        <fullName evidence="2">DUF4861 domain-containing protein</fullName>
    </submittedName>
</protein>
<feature type="signal peptide" evidence="1">
    <location>
        <begin position="1"/>
        <end position="16"/>
    </location>
</feature>